<dbReference type="GO" id="GO:0005975">
    <property type="term" value="P:carbohydrate metabolic process"/>
    <property type="evidence" value="ECO:0007669"/>
    <property type="project" value="InterPro"/>
</dbReference>
<dbReference type="InterPro" id="IPR025410">
    <property type="entry name" value="Lant_dehyd"/>
</dbReference>
<dbReference type="PRINTS" id="PR01950">
    <property type="entry name" value="LANCSUPER"/>
</dbReference>
<evidence type="ECO:0000259" key="2">
    <source>
        <dbReference type="Pfam" id="PF13575"/>
    </source>
</evidence>
<dbReference type="PIRSF" id="PIRSF037228">
    <property type="entry name" value="Lant_mod_RumM"/>
    <property type="match status" value="1"/>
</dbReference>
<feature type="binding site" evidence="1">
    <location>
        <position position="965"/>
    </location>
    <ligand>
        <name>Zn(2+)</name>
        <dbReference type="ChEBI" id="CHEBI:29105"/>
    </ligand>
</feature>
<dbReference type="CDD" id="cd04792">
    <property type="entry name" value="LanM-like"/>
    <property type="match status" value="1"/>
</dbReference>
<dbReference type="InterPro" id="IPR007822">
    <property type="entry name" value="LANC-like"/>
</dbReference>
<reference evidence="3 4" key="1">
    <citation type="journal article" date="2016" name="Nat. Commun.">
        <title>Thousands of microbial genomes shed light on interconnected biogeochemical processes in an aquifer system.</title>
        <authorList>
            <person name="Anantharaman K."/>
            <person name="Brown C.T."/>
            <person name="Hug L.A."/>
            <person name="Sharon I."/>
            <person name="Castelle C.J."/>
            <person name="Probst A.J."/>
            <person name="Thomas B.C."/>
            <person name="Singh A."/>
            <person name="Wilkins M.J."/>
            <person name="Karaoz U."/>
            <person name="Brodie E.L."/>
            <person name="Williams K.H."/>
            <person name="Hubbard S.S."/>
            <person name="Banfield J.F."/>
        </authorList>
    </citation>
    <scope>NUCLEOTIDE SEQUENCE [LARGE SCALE GENOMIC DNA]</scope>
</reference>
<keyword evidence="1" id="KW-0862">Zinc</keyword>
<dbReference type="GO" id="GO:0046872">
    <property type="term" value="F:metal ion binding"/>
    <property type="evidence" value="ECO:0007669"/>
    <property type="project" value="UniProtKB-KW"/>
</dbReference>
<dbReference type="Pfam" id="PF13575">
    <property type="entry name" value="DUF4135"/>
    <property type="match status" value="1"/>
</dbReference>
<dbReference type="STRING" id="1817813.A2008_08330"/>
<feature type="domain" description="Lantibiotic biosynthesis protein dehydration" evidence="2">
    <location>
        <begin position="230"/>
        <end position="613"/>
    </location>
</feature>
<evidence type="ECO:0000256" key="1">
    <source>
        <dbReference type="PIRSR" id="PIRSR607822-1"/>
    </source>
</evidence>
<dbReference type="SUPFAM" id="SSF158745">
    <property type="entry name" value="LanC-like"/>
    <property type="match status" value="1"/>
</dbReference>
<proteinExistence type="predicted"/>
<dbReference type="NCBIfam" id="TIGR03897">
    <property type="entry name" value="lanti_2_LanM"/>
    <property type="match status" value="1"/>
</dbReference>
<organism evidence="3 4">
    <name type="scientific">Candidatus Wallbacteria bacterium GWC2_49_35</name>
    <dbReference type="NCBI Taxonomy" id="1817813"/>
    <lineage>
        <taxon>Bacteria</taxon>
        <taxon>Candidatus Walliibacteriota</taxon>
    </lineage>
</organism>
<protein>
    <recommendedName>
        <fullName evidence="2">Lantibiotic biosynthesis protein dehydration domain-containing protein</fullName>
    </recommendedName>
</protein>
<sequence length="1099" mass="121750">MKLSIEDKKKIAAKASFLEDRIAGFVRASGGGGGGHSAGDNTGSELLQRWKKLTSDGSDNKGFERRLKLAGKSSDEMSELAGPVIWNDEKPLPEWISTLEEFLETLPASYDKICETLPAQTLTSDHDEPFQHVWAPWLALCHKFFKAEAGKARALLSEKAEASWLSYILNLMNKEFILCLNSAFDLIRYDGFDFLKMPSAASFPPGSKTRYDNFCRAMLEGGWLDFFKRYPVAARLISVFCRQQALYFAGALKDLEKYAGSISDTLNGGIDFGIVKDMETGLSDLHNGGKSVIRFEFETGRAFFYKPRSGEIDTLWTSILNWLASKMSGVKFKTPVHADFGARTWVENIPASDLSKIEDAHAFYYKAGAILALSYTLGGTDFHQENLIACGGEPVLIDLETLLNPLVKPFNYINMSGDDKKLYLDLEHDSVLRTCMLPLWMPVSKDVSRDYGALTPDDNASYSSREWLDVNTDAMRRDYVDRKNNPSPNVPRIYGTPVSVIEYKDDIIKGFEDAYKLIMNNRAEFLSENGPLKKKGGARMRYLTRQSQVYADMIDRLRSPALMRDGAAFSIEAEGLARPFLNDAAEERIEAVWKVFDAERRAVLSLNIPLFEFTSAGLAVFDAAGEILGDYYLETAIEQAERRVMKLSAGDMEFQSNMIDASLLCRFPGEKNKNTPLKKKNNEAALKLPPISEKEYIETARLIAEEIARRAVYRKGKPQWLTLKTDPANHINYIGPVDITLYEGISGIGLFLCAYEKLTGDKTHHELAVNCFSDIKEMLNDGAAAAAKSSPGYCGGMPGILWALYKSGNYIRNEELTAAAEKGAKLPAASSLENDGAPDIISGAAGTALVIMSLYEAGGEESLLEMAASCAESLIKKRFKYDKWKLWPSSHARRPLTGFAHGAAGYALALAKAYELTRAAAFKEAALEAVDYEAFSYMPDYNNWPDFRHNRDLKPGETAFMAGWCSGAPGIGLARLKMPHEFHDRRVKNDIENALAFTLGFKSFSGSRDHLCCGGAGRVDFLIEASLELNRPELMEEAKKQFSFIVNRASLNGSYTLPVEESKSIFTPGLFTGLSGIGLTALRLIDPKSISSVLVPGRL</sequence>
<dbReference type="GO" id="GO:0031179">
    <property type="term" value="P:peptide modification"/>
    <property type="evidence" value="ECO:0007669"/>
    <property type="project" value="InterPro"/>
</dbReference>
<gene>
    <name evidence="3" type="ORF">A2008_08330</name>
</gene>
<dbReference type="Gene3D" id="1.50.10.10">
    <property type="match status" value="1"/>
</dbReference>
<dbReference type="SMART" id="SM01260">
    <property type="entry name" value="LANC_like"/>
    <property type="match status" value="1"/>
</dbReference>
<evidence type="ECO:0000313" key="3">
    <source>
        <dbReference type="EMBL" id="OGM04934.1"/>
    </source>
</evidence>
<dbReference type="AlphaFoldDB" id="A0A1F7WQ12"/>
<name>A0A1F7WQ12_9BACT</name>
<feature type="binding site" evidence="1">
    <location>
        <position position="1012"/>
    </location>
    <ligand>
        <name>Zn(2+)</name>
        <dbReference type="ChEBI" id="CHEBI:29105"/>
    </ligand>
</feature>
<keyword evidence="1" id="KW-0479">Metal-binding</keyword>
<dbReference type="Pfam" id="PF05147">
    <property type="entry name" value="LANC_like"/>
    <property type="match status" value="1"/>
</dbReference>
<evidence type="ECO:0000313" key="4">
    <source>
        <dbReference type="Proteomes" id="UP000178735"/>
    </source>
</evidence>
<accession>A0A1F7WQ12</accession>
<dbReference type="InterPro" id="IPR012341">
    <property type="entry name" value="6hp_glycosidase-like_sf"/>
</dbReference>
<dbReference type="Proteomes" id="UP000178735">
    <property type="component" value="Unassembled WGS sequence"/>
</dbReference>
<dbReference type="EMBL" id="MGFH01000131">
    <property type="protein sequence ID" value="OGM04934.1"/>
    <property type="molecule type" value="Genomic_DNA"/>
</dbReference>
<comment type="caution">
    <text evidence="3">The sequence shown here is derived from an EMBL/GenBank/DDBJ whole genome shotgun (WGS) entry which is preliminary data.</text>
</comment>
<dbReference type="InterPro" id="IPR017146">
    <property type="entry name" value="Lanti_2_LanM"/>
</dbReference>